<feature type="region of interest" description="Disordered" evidence="6">
    <location>
        <begin position="380"/>
        <end position="408"/>
    </location>
</feature>
<evidence type="ECO:0000256" key="1">
    <source>
        <dbReference type="ARBA" id="ARBA00005869"/>
    </source>
</evidence>
<feature type="compositionally biased region" description="Low complexity" evidence="6">
    <location>
        <begin position="383"/>
        <end position="396"/>
    </location>
</feature>
<evidence type="ECO:0000256" key="6">
    <source>
        <dbReference type="SAM" id="MobiDB-lite"/>
    </source>
</evidence>
<evidence type="ECO:0000256" key="5">
    <source>
        <dbReference type="RuleBase" id="RU364054"/>
    </source>
</evidence>
<dbReference type="GO" id="GO:0010133">
    <property type="term" value="P:L-proline catabolic process to L-glutamate"/>
    <property type="evidence" value="ECO:0007669"/>
    <property type="project" value="TreeGrafter"/>
</dbReference>
<dbReference type="EC" id="1.5.5.2" evidence="2 5"/>
<comment type="catalytic activity">
    <reaction evidence="5">
        <text>L-proline + a quinone = (S)-1-pyrroline-5-carboxylate + a quinol + H(+)</text>
        <dbReference type="Rhea" id="RHEA:23784"/>
        <dbReference type="ChEBI" id="CHEBI:15378"/>
        <dbReference type="ChEBI" id="CHEBI:17388"/>
        <dbReference type="ChEBI" id="CHEBI:24646"/>
        <dbReference type="ChEBI" id="CHEBI:60039"/>
        <dbReference type="ChEBI" id="CHEBI:132124"/>
        <dbReference type="EC" id="1.5.5.2"/>
    </reaction>
</comment>
<comment type="caution">
    <text evidence="8">The sequence shown here is derived from an EMBL/GenBank/DDBJ whole genome shotgun (WGS) entry which is preliminary data.</text>
</comment>
<keyword evidence="5" id="KW-0274">FAD</keyword>
<dbReference type="InterPro" id="IPR002872">
    <property type="entry name" value="Proline_DH_dom"/>
</dbReference>
<feature type="domain" description="Proline dehydrogenase" evidence="7">
    <location>
        <begin position="157"/>
        <end position="516"/>
    </location>
</feature>
<evidence type="ECO:0000256" key="4">
    <source>
        <dbReference type="ARBA" id="ARBA00023062"/>
    </source>
</evidence>
<dbReference type="GO" id="GO:0071949">
    <property type="term" value="F:FAD binding"/>
    <property type="evidence" value="ECO:0007669"/>
    <property type="project" value="TreeGrafter"/>
</dbReference>
<protein>
    <recommendedName>
        <fullName evidence="2 5">Proline dehydrogenase</fullName>
        <ecNumber evidence="2 5">1.5.5.2</ecNumber>
    </recommendedName>
</protein>
<comment type="function">
    <text evidence="5">Converts proline to delta-1-pyrroline-5-carboxylate.</text>
</comment>
<evidence type="ECO:0000256" key="2">
    <source>
        <dbReference type="ARBA" id="ARBA00012695"/>
    </source>
</evidence>
<evidence type="ECO:0000313" key="9">
    <source>
        <dbReference type="Proteomes" id="UP000182235"/>
    </source>
</evidence>
<keyword evidence="5" id="KW-0285">Flavoprotein</keyword>
<dbReference type="STRING" id="1447872.A0A1J9Q7M5"/>
<comment type="similarity">
    <text evidence="1 5">Belongs to the proline oxidase family.</text>
</comment>
<dbReference type="VEuPathDB" id="FungiDB:AJ78_07158"/>
<dbReference type="Gene3D" id="3.20.20.220">
    <property type="match status" value="1"/>
</dbReference>
<keyword evidence="3 5" id="KW-0560">Oxidoreductase</keyword>
<dbReference type="EMBL" id="LGRN01000434">
    <property type="protein sequence ID" value="OJD12199.1"/>
    <property type="molecule type" value="Genomic_DNA"/>
</dbReference>
<evidence type="ECO:0000256" key="3">
    <source>
        <dbReference type="ARBA" id="ARBA00023002"/>
    </source>
</evidence>
<evidence type="ECO:0000259" key="7">
    <source>
        <dbReference type="Pfam" id="PF01619"/>
    </source>
</evidence>
<dbReference type="InterPro" id="IPR029041">
    <property type="entry name" value="FAD-linked_oxidoreductase-like"/>
</dbReference>
<dbReference type="OrthoDB" id="5464at2759"/>
<dbReference type="InterPro" id="IPR015659">
    <property type="entry name" value="Proline_oxidase"/>
</dbReference>
<name>A0A1J9Q7M5_9EURO</name>
<dbReference type="Pfam" id="PF01619">
    <property type="entry name" value="Pro_dh"/>
    <property type="match status" value="1"/>
</dbReference>
<feature type="compositionally biased region" description="Low complexity" evidence="6">
    <location>
        <begin position="45"/>
        <end position="59"/>
    </location>
</feature>
<gene>
    <name evidence="8" type="ORF">AJ78_07158</name>
</gene>
<keyword evidence="4 5" id="KW-0642">Proline metabolism</keyword>
<dbReference type="AlphaFoldDB" id="A0A1J9Q7M5"/>
<dbReference type="GO" id="GO:0004657">
    <property type="term" value="F:proline dehydrogenase activity"/>
    <property type="evidence" value="ECO:0007669"/>
    <property type="project" value="UniProtKB-EC"/>
</dbReference>
<evidence type="ECO:0000313" key="8">
    <source>
        <dbReference type="EMBL" id="OJD12199.1"/>
    </source>
</evidence>
<dbReference type="Proteomes" id="UP000182235">
    <property type="component" value="Unassembled WGS sequence"/>
</dbReference>
<proteinExistence type="inferred from homology"/>
<organism evidence="8 9">
    <name type="scientific">Emergomyces pasteurianus Ep9510</name>
    <dbReference type="NCBI Taxonomy" id="1447872"/>
    <lineage>
        <taxon>Eukaryota</taxon>
        <taxon>Fungi</taxon>
        <taxon>Dikarya</taxon>
        <taxon>Ascomycota</taxon>
        <taxon>Pezizomycotina</taxon>
        <taxon>Eurotiomycetes</taxon>
        <taxon>Eurotiomycetidae</taxon>
        <taxon>Onygenales</taxon>
        <taxon>Ajellomycetaceae</taxon>
        <taxon>Emergomyces</taxon>
    </lineage>
</organism>
<dbReference type="GO" id="GO:0005739">
    <property type="term" value="C:mitochondrion"/>
    <property type="evidence" value="ECO:0007669"/>
    <property type="project" value="TreeGrafter"/>
</dbReference>
<dbReference type="PANTHER" id="PTHR13914">
    <property type="entry name" value="PROLINE OXIDASE"/>
    <property type="match status" value="1"/>
</dbReference>
<reference evidence="8 9" key="1">
    <citation type="submission" date="2015-07" db="EMBL/GenBank/DDBJ databases">
        <title>Emmonsia species relationships and genome sequence.</title>
        <authorList>
            <consortium name="The Broad Institute Genomics Platform"/>
            <person name="Cuomo C.A."/>
            <person name="Munoz J.F."/>
            <person name="Imamovic A."/>
            <person name="Priest M.E."/>
            <person name="Young S."/>
            <person name="Clay O.K."/>
            <person name="McEwen J.G."/>
        </authorList>
    </citation>
    <scope>NUCLEOTIDE SEQUENCE [LARGE SCALE GENOMIC DNA]</scope>
    <source>
        <strain evidence="8 9">UAMH 9510</strain>
    </source>
</reference>
<dbReference type="PANTHER" id="PTHR13914:SF30">
    <property type="entry name" value="PROLINE DEHYDROGENASE"/>
    <property type="match status" value="1"/>
</dbReference>
<sequence>MRRQVAFKTTTSFLIYSRQQIAIGPPALWNQHRVRYSHHVPTQQSESPLPAAGGPSASPRSTRPYATLNSSASFTNPPTAPPLSILPLSTVLRSLLVTTISSSPLLFTPSLAFLSVLANPESTFLNPDRNPVLKLLLEQTLYAQFCAGETPAEVKVNIQKLKEIGYSGVILGYAREVVMDENEIRSLGEASNAEEAAESVSQAMADVTSWKEGTLTTVDLADEGDFVALKFTGAGKGSVQQLLRRSAPSPALRNAIIEICERAKSRKVRLLIDAEQQAVQPAIDDWTLDFQRMYNKRPDQQALVYGTYQAYLRSTPATLSRHLAIAQAEGFVLGVKLVRGAYLGTEPRHLIWDTKVETDNTYDGIAESLIKRAYGDVLKPDYSSSTSTSTSTNTSTGQSDRQQQQHHHPFPKVNLVLASHNRVSVERAKTLRNEQLRTTGSTQIDLAYGQLSGMADDISCELVQSGKTAREQQAEGLMVEVEAPKAYKYLVWGTVSECTLYLLRRAQENRDAASRTEDTRTAMAKELRRRLVGR</sequence>
<feature type="region of interest" description="Disordered" evidence="6">
    <location>
        <begin position="39"/>
        <end position="73"/>
    </location>
</feature>
<comment type="cofactor">
    <cofactor evidence="5">
        <name>FAD</name>
        <dbReference type="ChEBI" id="CHEBI:57692"/>
    </cofactor>
</comment>
<keyword evidence="9" id="KW-1185">Reference proteome</keyword>
<dbReference type="SUPFAM" id="SSF51730">
    <property type="entry name" value="FAD-linked oxidoreductase"/>
    <property type="match status" value="1"/>
</dbReference>
<accession>A0A1J9Q7M5</accession>